<dbReference type="InterPro" id="IPR004441">
    <property type="entry name" value="rRNA_MeTrfase_TrmH"/>
</dbReference>
<dbReference type="SMART" id="SM00967">
    <property type="entry name" value="SpoU_sub_bind"/>
    <property type="match status" value="1"/>
</dbReference>
<dbReference type="Gene3D" id="3.30.1330.30">
    <property type="match status" value="1"/>
</dbReference>
<comment type="caution">
    <text evidence="6">The sequence shown here is derived from an EMBL/GenBank/DDBJ whole genome shotgun (WGS) entry which is preliminary data.</text>
</comment>
<dbReference type="AlphaFoldDB" id="A0A9D2MW35"/>
<dbReference type="Proteomes" id="UP000826793">
    <property type="component" value="Unassembled WGS sequence"/>
</dbReference>
<feature type="region of interest" description="Disordered" evidence="4">
    <location>
        <begin position="1"/>
        <end position="24"/>
    </location>
</feature>
<dbReference type="GO" id="GO:0032259">
    <property type="term" value="P:methylation"/>
    <property type="evidence" value="ECO:0007669"/>
    <property type="project" value="UniProtKB-KW"/>
</dbReference>
<protein>
    <submittedName>
        <fullName evidence="6">23S rRNA (Guanosine(2251)-2'-O)-methyltransferase RlmB</fullName>
    </submittedName>
</protein>
<evidence type="ECO:0000313" key="6">
    <source>
        <dbReference type="EMBL" id="HJB97858.1"/>
    </source>
</evidence>
<dbReference type="CDD" id="cd18103">
    <property type="entry name" value="SpoU-like_RlmB"/>
    <property type="match status" value="1"/>
</dbReference>
<dbReference type="InterPro" id="IPR029028">
    <property type="entry name" value="Alpha/beta_knot_MTases"/>
</dbReference>
<proteinExistence type="inferred from homology"/>
<dbReference type="NCBIfam" id="TIGR00186">
    <property type="entry name" value="rRNA_methyl_3"/>
    <property type="match status" value="1"/>
</dbReference>
<dbReference type="FunFam" id="3.40.1280.10:FF:000008">
    <property type="entry name" value="Group 3 RNA methyltransferase TrmH"/>
    <property type="match status" value="1"/>
</dbReference>
<accession>A0A9D2MW35</accession>
<dbReference type="InterPro" id="IPR013123">
    <property type="entry name" value="SpoU_subst-bd"/>
</dbReference>
<dbReference type="Pfam" id="PF00588">
    <property type="entry name" value="SpoU_methylase"/>
    <property type="match status" value="1"/>
</dbReference>
<keyword evidence="2" id="KW-0489">Methyltransferase</keyword>
<dbReference type="EMBL" id="DWXG01000037">
    <property type="protein sequence ID" value="HJB97858.1"/>
    <property type="molecule type" value="Genomic_DNA"/>
</dbReference>
<dbReference type="Gene3D" id="3.40.1280.10">
    <property type="match status" value="1"/>
</dbReference>
<dbReference type="SUPFAM" id="SSF55315">
    <property type="entry name" value="L30e-like"/>
    <property type="match status" value="1"/>
</dbReference>
<keyword evidence="3" id="KW-0808">Transferase</keyword>
<evidence type="ECO:0000256" key="4">
    <source>
        <dbReference type="SAM" id="MobiDB-lite"/>
    </source>
</evidence>
<dbReference type="SUPFAM" id="SSF75217">
    <property type="entry name" value="alpha/beta knot"/>
    <property type="match status" value="1"/>
</dbReference>
<dbReference type="Pfam" id="PF08032">
    <property type="entry name" value="SpoU_sub_bind"/>
    <property type="match status" value="1"/>
</dbReference>
<dbReference type="InterPro" id="IPR029026">
    <property type="entry name" value="tRNA_m1G_MTases_N"/>
</dbReference>
<dbReference type="GO" id="GO:0005829">
    <property type="term" value="C:cytosol"/>
    <property type="evidence" value="ECO:0007669"/>
    <property type="project" value="TreeGrafter"/>
</dbReference>
<evidence type="ECO:0000256" key="3">
    <source>
        <dbReference type="ARBA" id="ARBA00022679"/>
    </source>
</evidence>
<dbReference type="InterPro" id="IPR001537">
    <property type="entry name" value="SpoU_MeTrfase"/>
</dbReference>
<dbReference type="PANTHER" id="PTHR46429">
    <property type="entry name" value="23S RRNA (GUANOSINE-2'-O-)-METHYLTRANSFERASE RLMB"/>
    <property type="match status" value="1"/>
</dbReference>
<dbReference type="InterPro" id="IPR029064">
    <property type="entry name" value="Ribosomal_eL30-like_sf"/>
</dbReference>
<organism evidence="6 7">
    <name type="scientific">Candidatus Acutalibacter pullicola</name>
    <dbReference type="NCBI Taxonomy" id="2838417"/>
    <lineage>
        <taxon>Bacteria</taxon>
        <taxon>Bacillati</taxon>
        <taxon>Bacillota</taxon>
        <taxon>Clostridia</taxon>
        <taxon>Eubacteriales</taxon>
        <taxon>Acutalibacteraceae</taxon>
        <taxon>Acutalibacter</taxon>
    </lineage>
</organism>
<sequence length="272" mass="29000">MRWPIVEKNREKRRGAPQGEQPRGADIVAGRNAVLEALRAGRPLDSLYVQRGEGRGALQGVLALAREKGVPVKEADPVKLQHLCGGTHHQGVVAVGAVKAYASLEELFQRAQDRQEPPFFVICDGLEDPHNLGAVLRSAECAGAHGVIVPQRRSVGLTWAVGKASAGAVEHLPVARVKNLPTLLEDLKARGLWIYAADMDGSPWCQTDFTGPVALVIGSEGSGVSRLVKEKADFVVSLPLRGRINSLNASVAAGILCTEVARQRSGLEAINP</sequence>
<feature type="compositionally biased region" description="Basic and acidic residues" evidence="4">
    <location>
        <begin position="1"/>
        <end position="10"/>
    </location>
</feature>
<dbReference type="GO" id="GO:0003723">
    <property type="term" value="F:RNA binding"/>
    <property type="evidence" value="ECO:0007669"/>
    <property type="project" value="InterPro"/>
</dbReference>
<evidence type="ECO:0000256" key="2">
    <source>
        <dbReference type="ARBA" id="ARBA00022603"/>
    </source>
</evidence>
<reference evidence="6" key="2">
    <citation type="submission" date="2021-04" db="EMBL/GenBank/DDBJ databases">
        <authorList>
            <person name="Gilroy R."/>
        </authorList>
    </citation>
    <scope>NUCLEOTIDE SEQUENCE</scope>
    <source>
        <strain evidence="6">CHK185-1770</strain>
    </source>
</reference>
<dbReference type="PANTHER" id="PTHR46429:SF1">
    <property type="entry name" value="23S RRNA (GUANOSINE-2'-O-)-METHYLTRANSFERASE RLMB"/>
    <property type="match status" value="1"/>
</dbReference>
<evidence type="ECO:0000256" key="1">
    <source>
        <dbReference type="ARBA" id="ARBA00007228"/>
    </source>
</evidence>
<feature type="domain" description="RNA 2-O ribose methyltransferase substrate binding" evidence="5">
    <location>
        <begin position="27"/>
        <end position="102"/>
    </location>
</feature>
<evidence type="ECO:0000313" key="7">
    <source>
        <dbReference type="Proteomes" id="UP000826793"/>
    </source>
</evidence>
<reference evidence="6" key="1">
    <citation type="journal article" date="2021" name="PeerJ">
        <title>Extensive microbial diversity within the chicken gut microbiome revealed by metagenomics and culture.</title>
        <authorList>
            <person name="Gilroy R."/>
            <person name="Ravi A."/>
            <person name="Getino M."/>
            <person name="Pursley I."/>
            <person name="Horton D.L."/>
            <person name="Alikhan N.F."/>
            <person name="Baker D."/>
            <person name="Gharbi K."/>
            <person name="Hall N."/>
            <person name="Watson M."/>
            <person name="Adriaenssens E.M."/>
            <person name="Foster-Nyarko E."/>
            <person name="Jarju S."/>
            <person name="Secka A."/>
            <person name="Antonio M."/>
            <person name="Oren A."/>
            <person name="Chaudhuri R.R."/>
            <person name="La Ragione R."/>
            <person name="Hildebrand F."/>
            <person name="Pallen M.J."/>
        </authorList>
    </citation>
    <scope>NUCLEOTIDE SEQUENCE</scope>
    <source>
        <strain evidence="6">CHK185-1770</strain>
    </source>
</reference>
<evidence type="ECO:0000259" key="5">
    <source>
        <dbReference type="SMART" id="SM00967"/>
    </source>
</evidence>
<comment type="similarity">
    <text evidence="1">Belongs to the class IV-like SAM-binding methyltransferase superfamily. RNA methyltransferase TrmH family.</text>
</comment>
<dbReference type="GO" id="GO:0006396">
    <property type="term" value="P:RNA processing"/>
    <property type="evidence" value="ECO:0007669"/>
    <property type="project" value="InterPro"/>
</dbReference>
<dbReference type="GO" id="GO:0008173">
    <property type="term" value="F:RNA methyltransferase activity"/>
    <property type="evidence" value="ECO:0007669"/>
    <property type="project" value="InterPro"/>
</dbReference>
<gene>
    <name evidence="6" type="primary">rlmB</name>
    <name evidence="6" type="ORF">H9710_04680</name>
</gene>
<name>A0A9D2MW35_9FIRM</name>